<evidence type="ECO:0000259" key="1">
    <source>
        <dbReference type="PROSITE" id="PS51186"/>
    </source>
</evidence>
<reference evidence="2" key="1">
    <citation type="submission" date="2020-06" db="EMBL/GenBank/DDBJ databases">
        <authorList>
            <person name="Dong N."/>
        </authorList>
    </citation>
    <scope>NUCLEOTIDE SEQUENCE</scope>
    <source>
        <strain evidence="2">R1692</strain>
    </source>
</reference>
<dbReference type="Pfam" id="PF13302">
    <property type="entry name" value="Acetyltransf_3"/>
    <property type="match status" value="1"/>
</dbReference>
<dbReference type="Proteomes" id="UP001170954">
    <property type="component" value="Unassembled WGS sequence"/>
</dbReference>
<evidence type="ECO:0000313" key="3">
    <source>
        <dbReference type="Proteomes" id="UP001170954"/>
    </source>
</evidence>
<dbReference type="EMBL" id="JACAGK010000057">
    <property type="protein sequence ID" value="MDM1049799.1"/>
    <property type="molecule type" value="Genomic_DNA"/>
</dbReference>
<keyword evidence="3" id="KW-1185">Reference proteome</keyword>
<gene>
    <name evidence="2" type="ORF">HX018_16290</name>
</gene>
<dbReference type="PROSITE" id="PS51186">
    <property type="entry name" value="GNAT"/>
    <property type="match status" value="1"/>
</dbReference>
<dbReference type="InterPro" id="IPR000182">
    <property type="entry name" value="GNAT_dom"/>
</dbReference>
<comment type="caution">
    <text evidence="2">The sequence shown here is derived from an EMBL/GenBank/DDBJ whole genome shotgun (WGS) entry which is preliminary data.</text>
</comment>
<dbReference type="InterPro" id="IPR016181">
    <property type="entry name" value="Acyl_CoA_acyltransferase"/>
</dbReference>
<accession>A0ABT7NRA5</accession>
<proteinExistence type="predicted"/>
<dbReference type="PANTHER" id="PTHR43610">
    <property type="entry name" value="BLL6696 PROTEIN"/>
    <property type="match status" value="1"/>
</dbReference>
<dbReference type="PANTHER" id="PTHR43610:SF1">
    <property type="entry name" value="N-ACETYLTRANSFERASE DOMAIN-CONTAINING PROTEIN"/>
    <property type="match status" value="1"/>
</dbReference>
<dbReference type="SUPFAM" id="SSF55729">
    <property type="entry name" value="Acyl-CoA N-acyltransferases (Nat)"/>
    <property type="match status" value="1"/>
</dbReference>
<evidence type="ECO:0000313" key="2">
    <source>
        <dbReference type="EMBL" id="MDM1049799.1"/>
    </source>
</evidence>
<organism evidence="2 3">
    <name type="scientific">Sphingobacterium hotanense</name>
    <dbReference type="NCBI Taxonomy" id="649196"/>
    <lineage>
        <taxon>Bacteria</taxon>
        <taxon>Pseudomonadati</taxon>
        <taxon>Bacteroidota</taxon>
        <taxon>Sphingobacteriia</taxon>
        <taxon>Sphingobacteriales</taxon>
        <taxon>Sphingobacteriaceae</taxon>
        <taxon>Sphingobacterium</taxon>
    </lineage>
</organism>
<dbReference type="RefSeq" id="WP_286652061.1">
    <property type="nucleotide sequence ID" value="NZ_JACAGK010000057.1"/>
</dbReference>
<feature type="domain" description="N-acetyltransferase" evidence="1">
    <location>
        <begin position="16"/>
        <end position="169"/>
    </location>
</feature>
<dbReference type="Gene3D" id="3.40.630.30">
    <property type="match status" value="1"/>
</dbReference>
<name>A0ABT7NRA5_9SPHI</name>
<reference evidence="2" key="2">
    <citation type="journal article" date="2022" name="Sci. Total Environ.">
        <title>Prevalence, transmission, and molecular epidemiology of tet(X)-positive bacteria among humans, animals, and environmental niches in China: An epidemiological, and genomic-based study.</title>
        <authorList>
            <person name="Dong N."/>
            <person name="Zeng Y."/>
            <person name="Cai C."/>
            <person name="Sun C."/>
            <person name="Lu J."/>
            <person name="Liu C."/>
            <person name="Zhou H."/>
            <person name="Sun Q."/>
            <person name="Shu L."/>
            <person name="Wang H."/>
            <person name="Wang Y."/>
            <person name="Wang S."/>
            <person name="Wu C."/>
            <person name="Chan E.W."/>
            <person name="Chen G."/>
            <person name="Shen Z."/>
            <person name="Chen S."/>
            <person name="Zhang R."/>
        </authorList>
    </citation>
    <scope>NUCLEOTIDE SEQUENCE</scope>
    <source>
        <strain evidence="2">R1692</strain>
    </source>
</reference>
<protein>
    <submittedName>
        <fullName evidence="2">GNAT family N-acetyltransferase</fullName>
    </submittedName>
</protein>
<sequence length="170" mass="19888">MLEKKTLSNELVKLIPMIKEDYEWVYAAASDPKIWEQHPDTRRYSPIGFTKYFQKLIATDIPYLIIDQKTEQVIGATSFYQFNEEEKSTAIGYSFLKTEYWGGEYNKSIKKLMMDFAFEQVDKVIFHVRKGNLRSQAALSKIGATEEFEYPAEDGTGDQVQYCIRKEDYQ</sequence>